<dbReference type="InterPro" id="IPR033100">
    <property type="entry name" value="Rrp45"/>
</dbReference>
<keyword evidence="5" id="KW-0694">RNA-binding</keyword>
<evidence type="ECO:0000256" key="2">
    <source>
        <dbReference type="ARBA" id="ARBA00004496"/>
    </source>
</evidence>
<comment type="subcellular location">
    <subcellularLocation>
        <location evidence="2">Cytoplasm</location>
    </subcellularLocation>
    <subcellularLocation>
        <location evidence="1">Nucleus</location>
    </subcellularLocation>
</comment>
<evidence type="ECO:0000259" key="8">
    <source>
        <dbReference type="Pfam" id="PF03725"/>
    </source>
</evidence>
<evidence type="ECO:0000256" key="4">
    <source>
        <dbReference type="ARBA" id="ARBA00022490"/>
    </source>
</evidence>
<gene>
    <name evidence="9" type="ORF">ASCRUDRAFT_39534</name>
</gene>
<evidence type="ECO:0000256" key="6">
    <source>
        <dbReference type="ARBA" id="ARBA00023242"/>
    </source>
</evidence>
<dbReference type="InterPro" id="IPR027408">
    <property type="entry name" value="PNPase/RNase_PH_dom_sf"/>
</dbReference>
<evidence type="ECO:0000259" key="7">
    <source>
        <dbReference type="Pfam" id="PF01138"/>
    </source>
</evidence>
<dbReference type="InterPro" id="IPR001247">
    <property type="entry name" value="ExoRNase_PH_dom1"/>
</dbReference>
<dbReference type="GO" id="GO:0071038">
    <property type="term" value="P:TRAMP-dependent tRNA surveillance pathway"/>
    <property type="evidence" value="ECO:0007669"/>
    <property type="project" value="EnsemblFungi"/>
</dbReference>
<reference evidence="10" key="1">
    <citation type="submission" date="2016-05" db="EMBL/GenBank/DDBJ databases">
        <title>Comparative genomics of biotechnologically important yeasts.</title>
        <authorList>
            <consortium name="DOE Joint Genome Institute"/>
            <person name="Riley R."/>
            <person name="Haridas S."/>
            <person name="Wolfe K.H."/>
            <person name="Lopes M.R."/>
            <person name="Hittinger C.T."/>
            <person name="Goker M."/>
            <person name="Salamov A."/>
            <person name="Wisecaver J."/>
            <person name="Long T.M."/>
            <person name="Aerts A.L."/>
            <person name="Barry K."/>
            <person name="Choi C."/>
            <person name="Clum A."/>
            <person name="Coughlan A.Y."/>
            <person name="Deshpande S."/>
            <person name="Douglass A.P."/>
            <person name="Hanson S.J."/>
            <person name="Klenk H.-P."/>
            <person name="Labutti K."/>
            <person name="Lapidus A."/>
            <person name="Lindquist E."/>
            <person name="Lipzen A."/>
            <person name="Meier-Kolthoff J.P."/>
            <person name="Ohm R.A."/>
            <person name="Otillar R.P."/>
            <person name="Pangilinan J."/>
            <person name="Peng Y."/>
            <person name="Rokas A."/>
            <person name="Rosa C.A."/>
            <person name="Scheuner C."/>
            <person name="Sibirny A.A."/>
            <person name="Slot J.C."/>
            <person name="Stielow J.B."/>
            <person name="Sun H."/>
            <person name="Kurtzman C.P."/>
            <person name="Blackwell M."/>
            <person name="Grigoriev I.V."/>
            <person name="Jeffries T.W."/>
        </authorList>
    </citation>
    <scope>NUCLEOTIDE SEQUENCE [LARGE SCALE GENOMIC DNA]</scope>
    <source>
        <strain evidence="10">DSM 1968</strain>
    </source>
</reference>
<dbReference type="GO" id="GO:0005730">
    <property type="term" value="C:nucleolus"/>
    <property type="evidence" value="ECO:0007669"/>
    <property type="project" value="EnsemblFungi"/>
</dbReference>
<evidence type="ECO:0000313" key="10">
    <source>
        <dbReference type="Proteomes" id="UP000095038"/>
    </source>
</evidence>
<dbReference type="SUPFAM" id="SSF54211">
    <property type="entry name" value="Ribosomal protein S5 domain 2-like"/>
    <property type="match status" value="1"/>
</dbReference>
<organism evidence="9 10">
    <name type="scientific">Ascoidea rubescens DSM 1968</name>
    <dbReference type="NCBI Taxonomy" id="1344418"/>
    <lineage>
        <taxon>Eukaryota</taxon>
        <taxon>Fungi</taxon>
        <taxon>Dikarya</taxon>
        <taxon>Ascomycota</taxon>
        <taxon>Saccharomycotina</taxon>
        <taxon>Saccharomycetes</taxon>
        <taxon>Ascoideaceae</taxon>
        <taxon>Ascoidea</taxon>
    </lineage>
</organism>
<keyword evidence="9" id="KW-0687">Ribonucleoprotein</keyword>
<dbReference type="STRING" id="1344418.A0A1D2V9L9"/>
<sequence>MVKGVVLSRNEQEFLLQLLAQGKRLDGREIEQFRDVEIKLGEEYGYVDVKLGRSRVVVRISSEIVKPFEDRPFEGIFNINIELNSNLLLFSSSDNDELLIQRMIEKSIKRSNSLDLESLCIIAGKFCWSIKADLHFIEFDGNFIDISNLAVIVGLLHFKLNNVTINNNQNASGGSNNDQQYANLIIHPINEIDPISLSILHIPISITFSFYTSTSSGGDTGDNDKDNDKDQSVICLLDASLKEEMLRQSFLIITMNKNKEVCQILKNGGLPIDALTILNCCNRAVKIVDELTEKIKSTLKEDQLRRLENVPLDELRAENARQTNEL</sequence>
<proteinExistence type="inferred from homology"/>
<keyword evidence="9" id="KW-0689">Ribosomal protein</keyword>
<dbReference type="GO" id="GO:0016075">
    <property type="term" value="P:rRNA catabolic process"/>
    <property type="evidence" value="ECO:0007669"/>
    <property type="project" value="TreeGrafter"/>
</dbReference>
<dbReference type="CDD" id="cd11368">
    <property type="entry name" value="RNase_PH_RRP45"/>
    <property type="match status" value="1"/>
</dbReference>
<dbReference type="FunCoup" id="A0A1D2V9L9">
    <property type="interactions" value="934"/>
</dbReference>
<dbReference type="InterPro" id="IPR015847">
    <property type="entry name" value="ExoRNase_PH_dom2"/>
</dbReference>
<dbReference type="GO" id="GO:0000176">
    <property type="term" value="C:nuclear exosome (RNase complex)"/>
    <property type="evidence" value="ECO:0007669"/>
    <property type="project" value="EnsemblFungi"/>
</dbReference>
<evidence type="ECO:0000256" key="1">
    <source>
        <dbReference type="ARBA" id="ARBA00004123"/>
    </source>
</evidence>
<name>A0A1D2V9L9_9ASCO</name>
<dbReference type="InterPro" id="IPR020568">
    <property type="entry name" value="Ribosomal_Su5_D2-typ_SF"/>
</dbReference>
<comment type="similarity">
    <text evidence="3">Belongs to the RNase PH family.</text>
</comment>
<dbReference type="GO" id="GO:0034475">
    <property type="term" value="P:U4 snRNA 3'-end processing"/>
    <property type="evidence" value="ECO:0007669"/>
    <property type="project" value="EnsemblFungi"/>
</dbReference>
<dbReference type="Proteomes" id="UP000095038">
    <property type="component" value="Unassembled WGS sequence"/>
</dbReference>
<dbReference type="GO" id="GO:0071035">
    <property type="term" value="P:nuclear polyadenylation-dependent rRNA catabolic process"/>
    <property type="evidence" value="ECO:0007669"/>
    <property type="project" value="EnsemblFungi"/>
</dbReference>
<dbReference type="PANTHER" id="PTHR11097:SF14">
    <property type="entry name" value="EXOSOME COMPLEX COMPONENT RRP45"/>
    <property type="match status" value="1"/>
</dbReference>
<keyword evidence="6" id="KW-0539">Nucleus</keyword>
<dbReference type="GO" id="GO:0000467">
    <property type="term" value="P:exonucleolytic trimming to generate mature 3'-end of 5.8S rRNA from tricistronic rRNA transcript (SSU-rRNA, 5.8S rRNA, LSU-rRNA)"/>
    <property type="evidence" value="ECO:0007669"/>
    <property type="project" value="EnsemblFungi"/>
</dbReference>
<dbReference type="GO" id="GO:0005840">
    <property type="term" value="C:ribosome"/>
    <property type="evidence" value="ECO:0007669"/>
    <property type="project" value="UniProtKB-KW"/>
</dbReference>
<dbReference type="RefSeq" id="XP_020044576.1">
    <property type="nucleotide sequence ID" value="XM_020190942.1"/>
</dbReference>
<accession>A0A1D2V9L9</accession>
<feature type="domain" description="Exoribonuclease phosphorolytic" evidence="7">
    <location>
        <begin position="32"/>
        <end position="160"/>
    </location>
</feature>
<dbReference type="GO" id="GO:0034476">
    <property type="term" value="P:U5 snRNA 3'-end processing"/>
    <property type="evidence" value="ECO:0007669"/>
    <property type="project" value="EnsemblFungi"/>
</dbReference>
<evidence type="ECO:0000256" key="5">
    <source>
        <dbReference type="ARBA" id="ARBA00022884"/>
    </source>
</evidence>
<protein>
    <submittedName>
        <fullName evidence="9">Ribosomal protein S5 domain 2-like protein</fullName>
    </submittedName>
</protein>
<feature type="domain" description="Exoribonuclease phosphorolytic" evidence="8">
    <location>
        <begin position="230"/>
        <end position="286"/>
    </location>
</feature>
<dbReference type="AlphaFoldDB" id="A0A1D2V9L9"/>
<dbReference type="InterPro" id="IPR050590">
    <property type="entry name" value="Exosome_comp_Rrp42_subfam"/>
</dbReference>
<dbReference type="SUPFAM" id="SSF55666">
    <property type="entry name" value="Ribonuclease PH domain 2-like"/>
    <property type="match status" value="1"/>
</dbReference>
<dbReference type="InParanoid" id="A0A1D2V9L9"/>
<dbReference type="EMBL" id="KV454493">
    <property type="protein sequence ID" value="ODV58269.1"/>
    <property type="molecule type" value="Genomic_DNA"/>
</dbReference>
<dbReference type="GO" id="GO:0035925">
    <property type="term" value="F:mRNA 3'-UTR AU-rich region binding"/>
    <property type="evidence" value="ECO:0007669"/>
    <property type="project" value="TreeGrafter"/>
</dbReference>
<keyword evidence="4" id="KW-0963">Cytoplasm</keyword>
<dbReference type="PANTHER" id="PTHR11097">
    <property type="entry name" value="EXOSOME COMPLEX EXONUCLEASE RIBOSOMAL RNA PROCESSING PROTEIN"/>
    <property type="match status" value="1"/>
</dbReference>
<dbReference type="Gene3D" id="3.30.230.70">
    <property type="entry name" value="GHMP Kinase, N-terminal domain"/>
    <property type="match status" value="1"/>
</dbReference>
<dbReference type="GO" id="GO:0000177">
    <property type="term" value="C:cytoplasmic exosome (RNase complex)"/>
    <property type="evidence" value="ECO:0007669"/>
    <property type="project" value="EnsemblFungi"/>
</dbReference>
<dbReference type="Pfam" id="PF01138">
    <property type="entry name" value="RNase_PH"/>
    <property type="match status" value="1"/>
</dbReference>
<dbReference type="Pfam" id="PF03725">
    <property type="entry name" value="RNase_PH_C"/>
    <property type="match status" value="1"/>
</dbReference>
<keyword evidence="10" id="KW-1185">Reference proteome</keyword>
<evidence type="ECO:0000256" key="3">
    <source>
        <dbReference type="ARBA" id="ARBA00006678"/>
    </source>
</evidence>
<dbReference type="InterPro" id="IPR036345">
    <property type="entry name" value="ExoRNase_PH_dom2_sf"/>
</dbReference>
<dbReference type="OrthoDB" id="10264038at2759"/>
<evidence type="ECO:0000313" key="9">
    <source>
        <dbReference type="EMBL" id="ODV58269.1"/>
    </source>
</evidence>
<dbReference type="GeneID" id="30964578"/>
<dbReference type="GO" id="GO:0034473">
    <property type="term" value="P:U1 snRNA 3'-end processing"/>
    <property type="evidence" value="ECO:0007669"/>
    <property type="project" value="EnsemblFungi"/>
</dbReference>
<dbReference type="GO" id="GO:0071028">
    <property type="term" value="P:nuclear mRNA surveillance"/>
    <property type="evidence" value="ECO:0007669"/>
    <property type="project" value="TreeGrafter"/>
</dbReference>